<dbReference type="Pfam" id="PF03330">
    <property type="entry name" value="DPBB_1"/>
    <property type="match status" value="1"/>
</dbReference>
<feature type="region of interest" description="Disordered" evidence="8">
    <location>
        <begin position="158"/>
        <end position="178"/>
    </location>
</feature>
<dbReference type="AlphaFoldDB" id="A0AAV6MYE8"/>
<accession>A0AAV6MYE8</accession>
<feature type="domain" description="Expansin-like CBD" evidence="10">
    <location>
        <begin position="359"/>
        <end position="438"/>
    </location>
</feature>
<organism evidence="11 12">
    <name type="scientific">Cucurbita argyrosperma subsp. sororia</name>
    <dbReference type="NCBI Taxonomy" id="37648"/>
    <lineage>
        <taxon>Eukaryota</taxon>
        <taxon>Viridiplantae</taxon>
        <taxon>Streptophyta</taxon>
        <taxon>Embryophyta</taxon>
        <taxon>Tracheophyta</taxon>
        <taxon>Spermatophyta</taxon>
        <taxon>Magnoliopsida</taxon>
        <taxon>eudicotyledons</taxon>
        <taxon>Gunneridae</taxon>
        <taxon>Pentapetalae</taxon>
        <taxon>rosids</taxon>
        <taxon>fabids</taxon>
        <taxon>Cucurbitales</taxon>
        <taxon>Cucurbitaceae</taxon>
        <taxon>Cucurbiteae</taxon>
        <taxon>Cucurbita</taxon>
    </lineage>
</organism>
<keyword evidence="4" id="KW-0134">Cell wall</keyword>
<gene>
    <name evidence="11" type="primary">EXPA16</name>
    <name evidence="11" type="ORF">SDJN03_17629</name>
</gene>
<keyword evidence="6" id="KW-0472">Membrane</keyword>
<sequence length="441" mass="49911">MDEYLKQSKRKLVMWFTRTFKPIMTHDELEPIMATLGFIGLEPVINRDEISWKSYVYSGAHSLIKSMSTTERPPIPRLPYPRVDGLHIYTYRAFLDAINFYLQKYNISDVFHIRGLPLSQNQDQNRNWCRMYNENIHYAYIEGTLDRTTIDLYEFQEKSNDDNSDNTKGEEIDHHREASSSSRPCTLLNEMAAFIAMIVYMVLLPTPNIFAAKDQEWKSATATYTKEIDGSIVAEGACGYGDLHKIRYGKHSAGLSSMLFNGGSTCGACFELRCVDHILWCLEGSPTVILTATDFCPPNDGLSSDYGGWCNFPKEHFEMSEAAFTEIAEKKADIVPVQYRRVRCDRSGGLRFTVSGNSRFFQVLITNVGMDGELVAVKVKGSRTGWIPLARNWGQNWQSNVNLHGQPLSFEVTSSSGRALTSYGAAPGNWQFGQTFEGKQF</sequence>
<evidence type="ECO:0000259" key="9">
    <source>
        <dbReference type="PROSITE" id="PS50842"/>
    </source>
</evidence>
<reference evidence="11 12" key="1">
    <citation type="journal article" date="2021" name="Hortic Res">
        <title>The domestication of Cucurbita argyrosperma as revealed by the genome of its wild relative.</title>
        <authorList>
            <person name="Barrera-Redondo J."/>
            <person name="Sanchez-de la Vega G."/>
            <person name="Aguirre-Liguori J.A."/>
            <person name="Castellanos-Morales G."/>
            <person name="Gutierrez-Guerrero Y.T."/>
            <person name="Aguirre-Dugua X."/>
            <person name="Aguirre-Planter E."/>
            <person name="Tenaillon M.I."/>
            <person name="Lira-Saade R."/>
            <person name="Eguiarte L.E."/>
        </authorList>
    </citation>
    <scope>NUCLEOTIDE SEQUENCE [LARGE SCALE GENOMIC DNA]</scope>
    <source>
        <strain evidence="11">JBR-2021</strain>
    </source>
</reference>
<evidence type="ECO:0000256" key="1">
    <source>
        <dbReference type="ARBA" id="ARBA00004170"/>
    </source>
</evidence>
<dbReference type="PROSITE" id="PS50843">
    <property type="entry name" value="EXPANSIN_CBD"/>
    <property type="match status" value="1"/>
</dbReference>
<evidence type="ECO:0000313" key="11">
    <source>
        <dbReference type="EMBL" id="KAG6589064.1"/>
    </source>
</evidence>
<evidence type="ECO:0000256" key="5">
    <source>
        <dbReference type="ARBA" id="ARBA00022525"/>
    </source>
</evidence>
<protein>
    <submittedName>
        <fullName evidence="11">Expansin-A16</fullName>
    </submittedName>
</protein>
<dbReference type="GO" id="GO:0016020">
    <property type="term" value="C:membrane"/>
    <property type="evidence" value="ECO:0007669"/>
    <property type="project" value="UniProtKB-SubCell"/>
</dbReference>
<dbReference type="PANTHER" id="PTHR31867">
    <property type="entry name" value="EXPANSIN-A15"/>
    <property type="match status" value="1"/>
</dbReference>
<dbReference type="Proteomes" id="UP000685013">
    <property type="component" value="Chromosome 11"/>
</dbReference>
<dbReference type="InterPro" id="IPR002963">
    <property type="entry name" value="Expansin"/>
</dbReference>
<evidence type="ECO:0000256" key="6">
    <source>
        <dbReference type="ARBA" id="ARBA00023136"/>
    </source>
</evidence>
<feature type="non-terminal residue" evidence="11">
    <location>
        <position position="1"/>
    </location>
</feature>
<dbReference type="EMBL" id="JAGKQH010000011">
    <property type="protein sequence ID" value="KAG6589064.1"/>
    <property type="molecule type" value="Genomic_DNA"/>
</dbReference>
<dbReference type="GO" id="GO:0009653">
    <property type="term" value="P:anatomical structure morphogenesis"/>
    <property type="evidence" value="ECO:0007669"/>
    <property type="project" value="UniProtKB-ARBA"/>
</dbReference>
<keyword evidence="5" id="KW-0964">Secreted</keyword>
<evidence type="ECO:0000256" key="8">
    <source>
        <dbReference type="SAM" id="MobiDB-lite"/>
    </source>
</evidence>
<evidence type="ECO:0000256" key="3">
    <source>
        <dbReference type="ARBA" id="ARBA00005392"/>
    </source>
</evidence>
<keyword evidence="12" id="KW-1185">Reference proteome</keyword>
<comment type="similarity">
    <text evidence="3">Belongs to the expansin family. Expansin A subfamily.</text>
</comment>
<feature type="domain" description="Expansin-like EG45" evidence="9">
    <location>
        <begin position="235"/>
        <end position="349"/>
    </location>
</feature>
<evidence type="ECO:0000256" key="7">
    <source>
        <dbReference type="ARBA" id="ARBA00023316"/>
    </source>
</evidence>
<dbReference type="Pfam" id="PF01357">
    <property type="entry name" value="Expansin_C"/>
    <property type="match status" value="1"/>
</dbReference>
<evidence type="ECO:0000256" key="2">
    <source>
        <dbReference type="ARBA" id="ARBA00004191"/>
    </source>
</evidence>
<keyword evidence="7" id="KW-0961">Cell wall biogenesis/degradation</keyword>
<dbReference type="CDD" id="cd22274">
    <property type="entry name" value="DPBB_EXPA_N"/>
    <property type="match status" value="1"/>
</dbReference>
<dbReference type="PROSITE" id="PS50842">
    <property type="entry name" value="EXPANSIN_EG45"/>
    <property type="match status" value="1"/>
</dbReference>
<dbReference type="InterPro" id="IPR007112">
    <property type="entry name" value="Expansin/allergen_DPBB_dom"/>
</dbReference>
<name>A0AAV6MYE8_9ROSI</name>
<evidence type="ECO:0000256" key="4">
    <source>
        <dbReference type="ARBA" id="ARBA00022512"/>
    </source>
</evidence>
<comment type="caution">
    <text evidence="11">The sequence shown here is derived from an EMBL/GenBank/DDBJ whole genome shotgun (WGS) entry which is preliminary data.</text>
</comment>
<dbReference type="GO" id="GO:0009664">
    <property type="term" value="P:plant-type cell wall organization"/>
    <property type="evidence" value="ECO:0007669"/>
    <property type="project" value="InterPro"/>
</dbReference>
<evidence type="ECO:0000313" key="12">
    <source>
        <dbReference type="Proteomes" id="UP000685013"/>
    </source>
</evidence>
<comment type="subcellular location">
    <subcellularLocation>
        <location evidence="1">Membrane</location>
        <topology evidence="1">Peripheral membrane protein</topology>
    </subcellularLocation>
    <subcellularLocation>
        <location evidence="2">Secreted</location>
        <location evidence="2">Cell wall</location>
    </subcellularLocation>
</comment>
<dbReference type="InterPro" id="IPR009009">
    <property type="entry name" value="RlpA-like_DPBB"/>
</dbReference>
<dbReference type="InterPro" id="IPR007117">
    <property type="entry name" value="Expansin_CBD"/>
</dbReference>
<proteinExistence type="inferred from homology"/>
<dbReference type="SMART" id="SM00837">
    <property type="entry name" value="DPBB_1"/>
    <property type="match status" value="1"/>
</dbReference>
<evidence type="ECO:0000259" key="10">
    <source>
        <dbReference type="PROSITE" id="PS50843"/>
    </source>
</evidence>